<dbReference type="EMBL" id="JAPHNI010000263">
    <property type="protein sequence ID" value="KAJ8113286.1"/>
    <property type="molecule type" value="Genomic_DNA"/>
</dbReference>
<gene>
    <name evidence="1" type="ORF">OPT61_g4542</name>
</gene>
<comment type="caution">
    <text evidence="1">The sequence shown here is derived from an EMBL/GenBank/DDBJ whole genome shotgun (WGS) entry which is preliminary data.</text>
</comment>
<dbReference type="Proteomes" id="UP001153331">
    <property type="component" value="Unassembled WGS sequence"/>
</dbReference>
<accession>A0ACC2IDT5</accession>
<protein>
    <submittedName>
        <fullName evidence="1">Uncharacterized protein</fullName>
    </submittedName>
</protein>
<proteinExistence type="predicted"/>
<keyword evidence="2" id="KW-1185">Reference proteome</keyword>
<evidence type="ECO:0000313" key="1">
    <source>
        <dbReference type="EMBL" id="KAJ8113286.1"/>
    </source>
</evidence>
<reference evidence="1" key="1">
    <citation type="submission" date="2022-11" db="EMBL/GenBank/DDBJ databases">
        <title>Genome Sequence of Boeremia exigua.</title>
        <authorList>
            <person name="Buettner E."/>
        </authorList>
    </citation>
    <scope>NUCLEOTIDE SEQUENCE</scope>
    <source>
        <strain evidence="1">CU02</strain>
    </source>
</reference>
<sequence>MHSTRPTAMSLLHVLLYTLLSVSVTKAYKLDKQLDASNFLNSFKSINGSDKYSNGYASYVSKDEAMSMGLARVVGNQVFLGVDNTTVVDAMPQGGRKSVRLESCDTIEHGLIIADFEHLPAKACGMWPTFRLLHEREHDRDFHSEIDVVEAISYLPRNEITMSTNPTKCTMVAQEGTGDVFGTNCTEEIGGCGAIAPYGTFGDAFNRRGGGIWATQIEAEGIKIWYIRRSNVPADIKSGSPDPSNWGMPVMSFVPRNCDISAAWRKVKMVFNITFCGGRAGGAACNDFSKCNVKTGFTSCERYVAKTPSAFDEVYFLINSVKTYTKKGLPSFRQGNVLKSSRPQTVVLAVYVSGRLHRDEWCSEIEDARHDMMNGYNLEFLTYLPYGEVGHIFHVHVEYAVLNNEMIMMLSL</sequence>
<evidence type="ECO:0000313" key="2">
    <source>
        <dbReference type="Proteomes" id="UP001153331"/>
    </source>
</evidence>
<name>A0ACC2IDT5_9PLEO</name>
<organism evidence="1 2">
    <name type="scientific">Boeremia exigua</name>
    <dbReference type="NCBI Taxonomy" id="749465"/>
    <lineage>
        <taxon>Eukaryota</taxon>
        <taxon>Fungi</taxon>
        <taxon>Dikarya</taxon>
        <taxon>Ascomycota</taxon>
        <taxon>Pezizomycotina</taxon>
        <taxon>Dothideomycetes</taxon>
        <taxon>Pleosporomycetidae</taxon>
        <taxon>Pleosporales</taxon>
        <taxon>Pleosporineae</taxon>
        <taxon>Didymellaceae</taxon>
        <taxon>Boeremia</taxon>
    </lineage>
</organism>